<evidence type="ECO:0000313" key="2">
    <source>
        <dbReference type="Proteomes" id="UP000661696"/>
    </source>
</evidence>
<organism evidence="1 2">
    <name type="scientific">Chryseobacterium endalhagicum</name>
    <dbReference type="NCBI Taxonomy" id="2797638"/>
    <lineage>
        <taxon>Bacteria</taxon>
        <taxon>Pseudomonadati</taxon>
        <taxon>Bacteroidota</taxon>
        <taxon>Flavobacteriia</taxon>
        <taxon>Flavobacteriales</taxon>
        <taxon>Weeksellaceae</taxon>
        <taxon>Chryseobacterium group</taxon>
        <taxon>Chryseobacterium</taxon>
    </lineage>
</organism>
<dbReference type="RefSeq" id="WP_202092295.1">
    <property type="nucleotide sequence ID" value="NZ_JAELVM010000002.1"/>
</dbReference>
<dbReference type="Proteomes" id="UP000661696">
    <property type="component" value="Unassembled WGS sequence"/>
</dbReference>
<accession>A0ABS1QHR1</accession>
<name>A0ABS1QHR1_9FLAO</name>
<keyword evidence="2" id="KW-1185">Reference proteome</keyword>
<evidence type="ECO:0008006" key="3">
    <source>
        <dbReference type="Google" id="ProtNLM"/>
    </source>
</evidence>
<comment type="caution">
    <text evidence="1">The sequence shown here is derived from an EMBL/GenBank/DDBJ whole genome shotgun (WGS) entry which is preliminary data.</text>
</comment>
<evidence type="ECO:0000313" key="1">
    <source>
        <dbReference type="EMBL" id="MBL1222135.1"/>
    </source>
</evidence>
<reference evidence="1 2" key="1">
    <citation type="submission" date="2020-12" db="EMBL/GenBank/DDBJ databases">
        <title>Chryseobacterium endoalhailicus sp. nov., isolated from seed of leguminous plant.</title>
        <authorList>
            <person name="Zhang X."/>
        </authorList>
    </citation>
    <scope>NUCLEOTIDE SEQUENCE [LARGE SCALE GENOMIC DNA]</scope>
    <source>
        <strain evidence="1 2">L7</strain>
    </source>
</reference>
<proteinExistence type="predicted"/>
<dbReference type="EMBL" id="JAELVM010000002">
    <property type="protein sequence ID" value="MBL1222135.1"/>
    <property type="molecule type" value="Genomic_DNA"/>
</dbReference>
<sequence length="201" mass="23518">MEAQIVSRDLSNHKISLDLMTKMRNAFLESDLVQSESLNKNFSLSQKCLEFIKSHKECEELILELTEIKGEIELLVSLDRKSEIRYSLFNVAFPVEIQNNEYNIYKENFEKNISVTLDNFIFGATHGLKNRNTRKIFLPRDLFINDAQVVLLPALVTLFDMGDEYELKYFQQLTYIINIKPNNTFEMEEWFDRNGLCPPGC</sequence>
<gene>
    <name evidence="1" type="ORF">JET18_14885</name>
</gene>
<protein>
    <recommendedName>
        <fullName evidence="3">DUF4238 domain-containing protein</fullName>
    </recommendedName>
</protein>